<feature type="region of interest" description="Disordered" evidence="10">
    <location>
        <begin position="483"/>
        <end position="502"/>
    </location>
</feature>
<keyword evidence="5 9" id="KW-0547">Nucleotide-binding</keyword>
<keyword evidence="8 9" id="KW-0472">Membrane</keyword>
<feature type="transmembrane region" description="Helical" evidence="9">
    <location>
        <begin position="366"/>
        <end position="385"/>
    </location>
</feature>
<evidence type="ECO:0000313" key="11">
    <source>
        <dbReference type="EMBL" id="ADI39022.1"/>
    </source>
</evidence>
<evidence type="ECO:0000256" key="1">
    <source>
        <dbReference type="ARBA" id="ARBA00004141"/>
    </source>
</evidence>
<dbReference type="InterPro" id="IPR004667">
    <property type="entry name" value="ADP_ATP_car_bac_type"/>
</dbReference>
<keyword evidence="7 9" id="KW-1133">Transmembrane helix</keyword>
<feature type="transmembrane region" description="Helical" evidence="9">
    <location>
        <begin position="51"/>
        <end position="67"/>
    </location>
</feature>
<evidence type="ECO:0000313" key="12">
    <source>
        <dbReference type="Proteomes" id="UP000001505"/>
    </source>
</evidence>
<keyword evidence="12" id="KW-1185">Reference proteome</keyword>
<accession>D6YSH7</accession>
<proteinExistence type="inferred from homology"/>
<name>D6YSH7_WADCW</name>
<dbReference type="NCBIfam" id="TIGR00769">
    <property type="entry name" value="AAA"/>
    <property type="match status" value="1"/>
</dbReference>
<dbReference type="HOGENOM" id="CLU_023964_0_1_0"/>
<evidence type="ECO:0000256" key="8">
    <source>
        <dbReference type="ARBA" id="ARBA00023136"/>
    </source>
</evidence>
<dbReference type="GO" id="GO:0005524">
    <property type="term" value="F:ATP binding"/>
    <property type="evidence" value="ECO:0007669"/>
    <property type="project" value="UniProtKB-KW"/>
</dbReference>
<evidence type="ECO:0000256" key="4">
    <source>
        <dbReference type="ARBA" id="ARBA00022692"/>
    </source>
</evidence>
<feature type="transmembrane region" description="Helical" evidence="9">
    <location>
        <begin position="136"/>
        <end position="157"/>
    </location>
</feature>
<feature type="transmembrane region" description="Helical" evidence="9">
    <location>
        <begin position="269"/>
        <end position="287"/>
    </location>
</feature>
<dbReference type="PANTHER" id="PTHR31187">
    <property type="match status" value="1"/>
</dbReference>
<dbReference type="AlphaFoldDB" id="D6YSH7"/>
<comment type="similarity">
    <text evidence="2 9">Belongs to the ADP/ATP translocase tlc family.</text>
</comment>
<sequence length="502" mass="55487">MFFWPVHSYELKKLLPMFLMFFCISFNYTILRDTKDTLIVTSSGAETIPFLKVWGVVPSAVVFMLIYAKLSNTLSKSALFYVTITPFLAFFGLFALVLYPNKELLHPTELADSLQAVLPLGFSGLIGCLRNWTYSVFYILAELWGSAVLSLMFWGFANDIMRVTEAKRFYNLLGLGANVALLASGTAIIHFSDIRKHLPADVDAWQISLNFLMGMVVLAGIVIIGIYWWMQKNVLTDPAFYDPSDVKKKKEKPKMSITESFKYLLSSKYILCIAILVIAYGISINLVEVTWKNQLKLQYPNPNDYSAFMGGFSRWTGLVTICMMFVGGYIIRTKGWGFAAAITPVVLLLTGIAFFTFVLFRENLSTYIAALGTTPLFLAVVIGMIQNIMSKSSKYSLFDPTKEMAYIPLDQESKVKGKAAIDVVGARLGKSGGSLIQQGLLVAFGTISAITPYVAIATIAVIIGWLFAVRSLNKQFVALTSDAPTEEPKTPEKTSTAAAAAS</sequence>
<reference evidence="11 12" key="1">
    <citation type="journal article" date="2010" name="PLoS ONE">
        <title>The Waddlia genome: a window into chlamydial biology.</title>
        <authorList>
            <person name="Bertelli C."/>
            <person name="Collyn F."/>
            <person name="Croxatto A."/>
            <person name="Ruckert C."/>
            <person name="Polkinghorne A."/>
            <person name="Kebbi-Beghdadi C."/>
            <person name="Goesmann A."/>
            <person name="Vaughan L."/>
            <person name="Greub G."/>
        </authorList>
    </citation>
    <scope>NUCLEOTIDE SEQUENCE [LARGE SCALE GENOMIC DNA]</scope>
    <source>
        <strain evidence="12">ATCC VR-1470 / WSU 86-1044</strain>
    </source>
</reference>
<dbReference type="InterPro" id="IPR036259">
    <property type="entry name" value="MFS_trans_sf"/>
</dbReference>
<dbReference type="Proteomes" id="UP000001505">
    <property type="component" value="Chromosome"/>
</dbReference>
<evidence type="ECO:0000256" key="5">
    <source>
        <dbReference type="ARBA" id="ARBA00022741"/>
    </source>
</evidence>
<dbReference type="STRING" id="716544.wcw_1678"/>
<dbReference type="eggNOG" id="COG3202">
    <property type="taxonomic scope" value="Bacteria"/>
</dbReference>
<dbReference type="PANTHER" id="PTHR31187:SF1">
    <property type="entry name" value="ADP,ATP CARRIER PROTEIN 1"/>
    <property type="match status" value="1"/>
</dbReference>
<keyword evidence="3 9" id="KW-0813">Transport</keyword>
<feature type="transmembrane region" description="Helical" evidence="9">
    <location>
        <begin position="307"/>
        <end position="331"/>
    </location>
</feature>
<dbReference type="GO" id="GO:0005471">
    <property type="term" value="F:ATP:ADP antiporter activity"/>
    <property type="evidence" value="ECO:0007669"/>
    <property type="project" value="InterPro"/>
</dbReference>
<dbReference type="SUPFAM" id="SSF103473">
    <property type="entry name" value="MFS general substrate transporter"/>
    <property type="match status" value="1"/>
</dbReference>
<evidence type="ECO:0000256" key="9">
    <source>
        <dbReference type="RuleBase" id="RU363121"/>
    </source>
</evidence>
<dbReference type="KEGG" id="wch:wcw_1678"/>
<organism evidence="11 12">
    <name type="scientific">Waddlia chondrophila (strain ATCC VR-1470 / WSU 86-1044)</name>
    <dbReference type="NCBI Taxonomy" id="716544"/>
    <lineage>
        <taxon>Bacteria</taxon>
        <taxon>Pseudomonadati</taxon>
        <taxon>Chlamydiota</taxon>
        <taxon>Chlamydiia</taxon>
        <taxon>Parachlamydiales</taxon>
        <taxon>Waddliaceae</taxon>
        <taxon>Waddlia</taxon>
    </lineage>
</organism>
<protein>
    <recommendedName>
        <fullName evidence="9">ADP,ATP carrier protein</fullName>
    </recommendedName>
</protein>
<evidence type="ECO:0000256" key="2">
    <source>
        <dbReference type="ARBA" id="ARBA00007127"/>
    </source>
</evidence>
<dbReference type="Pfam" id="PF03219">
    <property type="entry name" value="TLC"/>
    <property type="match status" value="1"/>
</dbReference>
<feature type="transmembrane region" description="Helical" evidence="9">
    <location>
        <begin position="14"/>
        <end position="31"/>
    </location>
</feature>
<evidence type="ECO:0000256" key="7">
    <source>
        <dbReference type="ARBA" id="ARBA00022989"/>
    </source>
</evidence>
<keyword evidence="6 9" id="KW-0067">ATP-binding</keyword>
<evidence type="ECO:0000256" key="10">
    <source>
        <dbReference type="SAM" id="MobiDB-lite"/>
    </source>
</evidence>
<feature type="transmembrane region" description="Helical" evidence="9">
    <location>
        <begin position="79"/>
        <end position="99"/>
    </location>
</feature>
<dbReference type="GO" id="GO:0016020">
    <property type="term" value="C:membrane"/>
    <property type="evidence" value="ECO:0007669"/>
    <property type="project" value="UniProtKB-SubCell"/>
</dbReference>
<feature type="transmembrane region" description="Helical" evidence="9">
    <location>
        <begin position="440"/>
        <end position="467"/>
    </location>
</feature>
<comment type="subcellular location">
    <subcellularLocation>
        <location evidence="1 9">Membrane</location>
        <topology evidence="1 9">Multi-pass membrane protein</topology>
    </subcellularLocation>
</comment>
<feature type="transmembrane region" description="Helical" evidence="9">
    <location>
        <begin position="169"/>
        <end position="191"/>
    </location>
</feature>
<gene>
    <name evidence="11" type="primary">ntt3</name>
    <name evidence="11" type="ordered locus">wcw_1678</name>
</gene>
<feature type="transmembrane region" description="Helical" evidence="9">
    <location>
        <begin position="338"/>
        <end position="360"/>
    </location>
</feature>
<dbReference type="EMBL" id="CP001928">
    <property type="protein sequence ID" value="ADI39022.1"/>
    <property type="molecule type" value="Genomic_DNA"/>
</dbReference>
<feature type="transmembrane region" description="Helical" evidence="9">
    <location>
        <begin position="211"/>
        <end position="230"/>
    </location>
</feature>
<evidence type="ECO:0000256" key="3">
    <source>
        <dbReference type="ARBA" id="ARBA00022448"/>
    </source>
</evidence>
<keyword evidence="4 9" id="KW-0812">Transmembrane</keyword>
<evidence type="ECO:0000256" key="6">
    <source>
        <dbReference type="ARBA" id="ARBA00022840"/>
    </source>
</evidence>